<gene>
    <name evidence="2" type="ORF">FNJ47_02285</name>
</gene>
<organism evidence="2 3">
    <name type="scientific">Bradyrhizobium uaiense</name>
    <dbReference type="NCBI Taxonomy" id="2594946"/>
    <lineage>
        <taxon>Bacteria</taxon>
        <taxon>Pseudomonadati</taxon>
        <taxon>Pseudomonadota</taxon>
        <taxon>Alphaproteobacteria</taxon>
        <taxon>Hyphomicrobiales</taxon>
        <taxon>Nitrobacteraceae</taxon>
        <taxon>Bradyrhizobium</taxon>
    </lineage>
</organism>
<keyword evidence="3" id="KW-1185">Reference proteome</keyword>
<comment type="caution">
    <text evidence="2">The sequence shown here is derived from an EMBL/GenBank/DDBJ whole genome shotgun (WGS) entry which is preliminary data.</text>
</comment>
<dbReference type="Proteomes" id="UP000468531">
    <property type="component" value="Unassembled WGS sequence"/>
</dbReference>
<evidence type="ECO:0000313" key="3">
    <source>
        <dbReference type="Proteomes" id="UP000468531"/>
    </source>
</evidence>
<sequence>MPRILKSAFCSLTLLAALLIVPSHGHALPAGAKSPPRLPGAILARRECIAWERDEDGVMRCVRWEECGPSVC</sequence>
<proteinExistence type="predicted"/>
<evidence type="ECO:0008006" key="4">
    <source>
        <dbReference type="Google" id="ProtNLM"/>
    </source>
</evidence>
<dbReference type="AlphaFoldDB" id="A0A6P1B8D9"/>
<dbReference type="RefSeq" id="WP_163150183.1">
    <property type="nucleotide sequence ID" value="NZ_VKHP01000005.1"/>
</dbReference>
<name>A0A6P1B8D9_9BRAD</name>
<accession>A0A6P1B8D9</accession>
<keyword evidence="1" id="KW-0732">Signal</keyword>
<evidence type="ECO:0000256" key="1">
    <source>
        <dbReference type="SAM" id="SignalP"/>
    </source>
</evidence>
<evidence type="ECO:0000313" key="2">
    <source>
        <dbReference type="EMBL" id="NEU94685.1"/>
    </source>
</evidence>
<feature type="chain" id="PRO_5026808672" description="Secreted protein" evidence="1">
    <location>
        <begin position="28"/>
        <end position="72"/>
    </location>
</feature>
<dbReference type="EMBL" id="VKHP01000005">
    <property type="protein sequence ID" value="NEU94685.1"/>
    <property type="molecule type" value="Genomic_DNA"/>
</dbReference>
<reference evidence="2 3" key="1">
    <citation type="journal article" date="2020" name="Arch. Microbiol.">
        <title>Bradyrhizobium uaiense sp. nov., a new highly efficient cowpea symbiont.</title>
        <authorList>
            <person name="Cabral Michel D."/>
            <person name="Azarias Guimaraes A."/>
            <person name="Martins da Costa E."/>
            <person name="Soares de Carvalho T."/>
            <person name="Balsanelli E."/>
            <person name="Willems A."/>
            <person name="Maltempi de Souza E."/>
            <person name="de Souza Moreira F.M."/>
        </authorList>
    </citation>
    <scope>NUCLEOTIDE SEQUENCE [LARGE SCALE GENOMIC DNA]</scope>
    <source>
        <strain evidence="2 3">UFLA 03-164</strain>
    </source>
</reference>
<protein>
    <recommendedName>
        <fullName evidence="4">Secreted protein</fullName>
    </recommendedName>
</protein>
<feature type="signal peptide" evidence="1">
    <location>
        <begin position="1"/>
        <end position="27"/>
    </location>
</feature>